<name>A0ACC2NMT8_9HYME</name>
<organism evidence="1 2">
    <name type="scientific">Eretmocerus hayati</name>
    <dbReference type="NCBI Taxonomy" id="131215"/>
    <lineage>
        <taxon>Eukaryota</taxon>
        <taxon>Metazoa</taxon>
        <taxon>Ecdysozoa</taxon>
        <taxon>Arthropoda</taxon>
        <taxon>Hexapoda</taxon>
        <taxon>Insecta</taxon>
        <taxon>Pterygota</taxon>
        <taxon>Neoptera</taxon>
        <taxon>Endopterygota</taxon>
        <taxon>Hymenoptera</taxon>
        <taxon>Apocrita</taxon>
        <taxon>Proctotrupomorpha</taxon>
        <taxon>Chalcidoidea</taxon>
        <taxon>Aphelinidae</taxon>
        <taxon>Aphelininae</taxon>
        <taxon>Eretmocerus</taxon>
    </lineage>
</organism>
<dbReference type="EMBL" id="CM056743">
    <property type="protein sequence ID" value="KAJ8672226.1"/>
    <property type="molecule type" value="Genomic_DNA"/>
</dbReference>
<reference evidence="1" key="1">
    <citation type="submission" date="2023-04" db="EMBL/GenBank/DDBJ databases">
        <title>A chromosome-level genome assembly of the parasitoid wasp Eretmocerus hayati.</title>
        <authorList>
            <person name="Zhong Y."/>
            <person name="Liu S."/>
            <person name="Liu Y."/>
        </authorList>
    </citation>
    <scope>NUCLEOTIDE SEQUENCE</scope>
    <source>
        <strain evidence="1">ZJU_SS_LIU_2023</strain>
    </source>
</reference>
<dbReference type="Proteomes" id="UP001239111">
    <property type="component" value="Chromosome 3"/>
</dbReference>
<gene>
    <name evidence="1" type="ORF">QAD02_003485</name>
</gene>
<comment type="caution">
    <text evidence="1">The sequence shown here is derived from an EMBL/GenBank/DDBJ whole genome shotgun (WGS) entry which is preliminary data.</text>
</comment>
<keyword evidence="2" id="KW-1185">Reference proteome</keyword>
<proteinExistence type="predicted"/>
<accession>A0ACC2NMT8</accession>
<evidence type="ECO:0000313" key="2">
    <source>
        <dbReference type="Proteomes" id="UP001239111"/>
    </source>
</evidence>
<sequence>MDRIRKDVTSLELRVKLIDKLNSKEEHEYSYINEMLTQKLLELDEINVRGNENARRRRKRLIDKVLQLINVLDSKISPRVQEPLVPNEERCQPESESAEGVETQPGAKNELPKKSLNFATLAAAASSTKNDKSDVTGEKYIHYTTHAYVESNVAIDLLLSL</sequence>
<evidence type="ECO:0000313" key="1">
    <source>
        <dbReference type="EMBL" id="KAJ8672226.1"/>
    </source>
</evidence>
<protein>
    <submittedName>
        <fullName evidence="1">Uncharacterized protein</fullName>
    </submittedName>
</protein>